<keyword evidence="2" id="KW-1185">Reference proteome</keyword>
<reference evidence="1" key="1">
    <citation type="journal article" date="2023" name="Mol. Phylogenet. Evol.">
        <title>Genome-scale phylogeny and comparative genomics of the fungal order Sordariales.</title>
        <authorList>
            <person name="Hensen N."/>
            <person name="Bonometti L."/>
            <person name="Westerberg I."/>
            <person name="Brannstrom I.O."/>
            <person name="Guillou S."/>
            <person name="Cros-Aarteil S."/>
            <person name="Calhoun S."/>
            <person name="Haridas S."/>
            <person name="Kuo A."/>
            <person name="Mondo S."/>
            <person name="Pangilinan J."/>
            <person name="Riley R."/>
            <person name="LaButti K."/>
            <person name="Andreopoulos B."/>
            <person name="Lipzen A."/>
            <person name="Chen C."/>
            <person name="Yan M."/>
            <person name="Daum C."/>
            <person name="Ng V."/>
            <person name="Clum A."/>
            <person name="Steindorff A."/>
            <person name="Ohm R.A."/>
            <person name="Martin F."/>
            <person name="Silar P."/>
            <person name="Natvig D.O."/>
            <person name="Lalanne C."/>
            <person name="Gautier V."/>
            <person name="Ament-Velasquez S.L."/>
            <person name="Kruys A."/>
            <person name="Hutchinson M.I."/>
            <person name="Powell A.J."/>
            <person name="Barry K."/>
            <person name="Miller A.N."/>
            <person name="Grigoriev I.V."/>
            <person name="Debuchy R."/>
            <person name="Gladieux P."/>
            <person name="Hiltunen Thoren M."/>
            <person name="Johannesson H."/>
        </authorList>
    </citation>
    <scope>NUCLEOTIDE SEQUENCE</scope>
    <source>
        <strain evidence="1">PSN243</strain>
    </source>
</reference>
<dbReference type="AlphaFoldDB" id="A0AAV9GZB7"/>
<reference evidence="1" key="2">
    <citation type="submission" date="2023-05" db="EMBL/GenBank/DDBJ databases">
        <authorList>
            <consortium name="Lawrence Berkeley National Laboratory"/>
            <person name="Steindorff A."/>
            <person name="Hensen N."/>
            <person name="Bonometti L."/>
            <person name="Westerberg I."/>
            <person name="Brannstrom I.O."/>
            <person name="Guillou S."/>
            <person name="Cros-Aarteil S."/>
            <person name="Calhoun S."/>
            <person name="Haridas S."/>
            <person name="Kuo A."/>
            <person name="Mondo S."/>
            <person name="Pangilinan J."/>
            <person name="Riley R."/>
            <person name="Labutti K."/>
            <person name="Andreopoulos B."/>
            <person name="Lipzen A."/>
            <person name="Chen C."/>
            <person name="Yanf M."/>
            <person name="Daum C."/>
            <person name="Ng V."/>
            <person name="Clum A."/>
            <person name="Ohm R."/>
            <person name="Martin F."/>
            <person name="Silar P."/>
            <person name="Natvig D."/>
            <person name="Lalanne C."/>
            <person name="Gautier V."/>
            <person name="Ament-Velasquez S.L."/>
            <person name="Kruys A."/>
            <person name="Hutchinson M.I."/>
            <person name="Powell A.J."/>
            <person name="Barry K."/>
            <person name="Miller A.N."/>
            <person name="Grigoriev I.V."/>
            <person name="Debuchy R."/>
            <person name="Gladieux P."/>
            <person name="Thoren M.H."/>
            <person name="Johannesson H."/>
        </authorList>
    </citation>
    <scope>NUCLEOTIDE SEQUENCE</scope>
    <source>
        <strain evidence="1">PSN243</strain>
    </source>
</reference>
<sequence length="203" mass="21816">MLTWGAEYWTEISRRLGISAESSRLCGQTLRQRPHPGPCRANPRIKRCHRSLHPPSERERAAGSACRDGILEANCEGSVGEQRRRLILRPETLLFFELGEGFSIHLGLCLATAGVGSQARILAAAPRCTAVGIGVLRTAAVLNVFQSGTGSCIHGKRSGGHWPYSGEHQNSPSTLDINAANNVCSAALMAPRCHRTQNAAPDA</sequence>
<proteinExistence type="predicted"/>
<comment type="caution">
    <text evidence="1">The sequence shown here is derived from an EMBL/GenBank/DDBJ whole genome shotgun (WGS) entry which is preliminary data.</text>
</comment>
<organism evidence="1 2">
    <name type="scientific">Podospora aff. communis PSN243</name>
    <dbReference type="NCBI Taxonomy" id="3040156"/>
    <lineage>
        <taxon>Eukaryota</taxon>
        <taxon>Fungi</taxon>
        <taxon>Dikarya</taxon>
        <taxon>Ascomycota</taxon>
        <taxon>Pezizomycotina</taxon>
        <taxon>Sordariomycetes</taxon>
        <taxon>Sordariomycetidae</taxon>
        <taxon>Sordariales</taxon>
        <taxon>Podosporaceae</taxon>
        <taxon>Podospora</taxon>
    </lineage>
</organism>
<accession>A0AAV9GZB7</accession>
<evidence type="ECO:0000313" key="2">
    <source>
        <dbReference type="Proteomes" id="UP001321760"/>
    </source>
</evidence>
<dbReference type="Proteomes" id="UP001321760">
    <property type="component" value="Unassembled WGS sequence"/>
</dbReference>
<evidence type="ECO:0000313" key="1">
    <source>
        <dbReference type="EMBL" id="KAK4452662.1"/>
    </source>
</evidence>
<gene>
    <name evidence="1" type="ORF">QBC34DRAFT_28260</name>
</gene>
<dbReference type="EMBL" id="MU865923">
    <property type="protein sequence ID" value="KAK4452662.1"/>
    <property type="molecule type" value="Genomic_DNA"/>
</dbReference>
<name>A0AAV9GZB7_9PEZI</name>
<protein>
    <submittedName>
        <fullName evidence="1">Uncharacterized protein</fullName>
    </submittedName>
</protein>